<reference evidence="10 11" key="2">
    <citation type="submission" date="2020-07" db="EMBL/GenBank/DDBJ databases">
        <title>Genome assembly of wild tea tree DASZ reveals pedigree and selection history of tea varieties.</title>
        <authorList>
            <person name="Zhang W."/>
        </authorList>
    </citation>
    <scope>NUCLEOTIDE SEQUENCE [LARGE SCALE GENOMIC DNA]</scope>
    <source>
        <strain evidence="11">cv. G240</strain>
        <tissue evidence="10">Leaf</tissue>
    </source>
</reference>
<keyword evidence="9" id="KW-0732">Signal</keyword>
<keyword evidence="11" id="KW-1185">Reference proteome</keyword>
<keyword evidence="7" id="KW-0961">Cell wall biogenesis/degradation</keyword>
<feature type="chain" id="PRO_5029843647" description="Polygalacturonase" evidence="9">
    <location>
        <begin position="27"/>
        <end position="255"/>
    </location>
</feature>
<comment type="caution">
    <text evidence="10">The sequence shown here is derived from an EMBL/GenBank/DDBJ whole genome shotgun (WGS) entry which is preliminary data.</text>
</comment>
<name>A0A7J7GD35_CAMSI</name>
<keyword evidence="3" id="KW-0134">Cell wall</keyword>
<dbReference type="Pfam" id="PF00295">
    <property type="entry name" value="Glyco_hydro_28"/>
    <property type="match status" value="1"/>
</dbReference>
<dbReference type="GO" id="GO:0071555">
    <property type="term" value="P:cell wall organization"/>
    <property type="evidence" value="ECO:0007669"/>
    <property type="project" value="UniProtKB-KW"/>
</dbReference>
<sequence>MALVGRLEVKLAFFLGLVLLSGRAQGNHHGNAPTVFDVTEYGAKADGQTECAQAFTQAWNAACKSNGPSSVVIPSGTYLSGEVFFHGPCTHSKPITVEVHGTVLAQSCISEFANGHWISVEDVDGLVLKGPGTLNGQGEESWQYDTCGGKSTCDFPLPPSIVFNQVNNSIIQGFNMVNSKGFHIKIGDSHNFTIQGLNINAPETSPSTDGIHISESDLVTISNCTIATGGQKCISQDEGATNIITSAINCIAPRP</sequence>
<reference evidence="11" key="1">
    <citation type="journal article" date="2020" name="Nat. Commun.">
        <title>Genome assembly of wild tea tree DASZ reveals pedigree and selection history of tea varieties.</title>
        <authorList>
            <person name="Zhang W."/>
            <person name="Zhang Y."/>
            <person name="Qiu H."/>
            <person name="Guo Y."/>
            <person name="Wan H."/>
            <person name="Zhang X."/>
            <person name="Scossa F."/>
            <person name="Alseekh S."/>
            <person name="Zhang Q."/>
            <person name="Wang P."/>
            <person name="Xu L."/>
            <person name="Schmidt M.H."/>
            <person name="Jia X."/>
            <person name="Li D."/>
            <person name="Zhu A."/>
            <person name="Guo F."/>
            <person name="Chen W."/>
            <person name="Ni D."/>
            <person name="Usadel B."/>
            <person name="Fernie A.R."/>
            <person name="Wen W."/>
        </authorList>
    </citation>
    <scope>NUCLEOTIDE SEQUENCE [LARGE SCALE GENOMIC DNA]</scope>
    <source>
        <strain evidence="11">cv. G240</strain>
    </source>
</reference>
<dbReference type="GO" id="GO:0005975">
    <property type="term" value="P:carbohydrate metabolic process"/>
    <property type="evidence" value="ECO:0007669"/>
    <property type="project" value="InterPro"/>
</dbReference>
<dbReference type="InterPro" id="IPR000743">
    <property type="entry name" value="Glyco_hydro_28"/>
</dbReference>
<dbReference type="Proteomes" id="UP000593564">
    <property type="component" value="Unassembled WGS sequence"/>
</dbReference>
<evidence type="ECO:0000256" key="8">
    <source>
        <dbReference type="RuleBase" id="RU361169"/>
    </source>
</evidence>
<dbReference type="AlphaFoldDB" id="A0A7J7GD35"/>
<evidence type="ECO:0000313" key="11">
    <source>
        <dbReference type="Proteomes" id="UP000593564"/>
    </source>
</evidence>
<dbReference type="InterPro" id="IPR011050">
    <property type="entry name" value="Pectin_lyase_fold/virulence"/>
</dbReference>
<evidence type="ECO:0000256" key="7">
    <source>
        <dbReference type="ARBA" id="ARBA00023316"/>
    </source>
</evidence>
<dbReference type="PANTHER" id="PTHR31375">
    <property type="match status" value="1"/>
</dbReference>
<keyword evidence="5 8" id="KW-0378">Hydrolase</keyword>
<evidence type="ECO:0008006" key="12">
    <source>
        <dbReference type="Google" id="ProtNLM"/>
    </source>
</evidence>
<dbReference type="EMBL" id="JACBKZ010000012">
    <property type="protein sequence ID" value="KAF5937328.1"/>
    <property type="molecule type" value="Genomic_DNA"/>
</dbReference>
<comment type="subcellular location">
    <subcellularLocation>
        <location evidence="1">Secreted</location>
        <location evidence="1">Cell wall</location>
    </subcellularLocation>
</comment>
<protein>
    <recommendedName>
        <fullName evidence="12">Polygalacturonase</fullName>
    </recommendedName>
</protein>
<evidence type="ECO:0000256" key="3">
    <source>
        <dbReference type="ARBA" id="ARBA00022512"/>
    </source>
</evidence>
<evidence type="ECO:0000256" key="1">
    <source>
        <dbReference type="ARBA" id="ARBA00004191"/>
    </source>
</evidence>
<evidence type="ECO:0000256" key="6">
    <source>
        <dbReference type="ARBA" id="ARBA00023295"/>
    </source>
</evidence>
<evidence type="ECO:0000256" key="4">
    <source>
        <dbReference type="ARBA" id="ARBA00022525"/>
    </source>
</evidence>
<dbReference type="Gene3D" id="2.160.20.10">
    <property type="entry name" value="Single-stranded right-handed beta-helix, Pectin lyase-like"/>
    <property type="match status" value="1"/>
</dbReference>
<evidence type="ECO:0000256" key="5">
    <source>
        <dbReference type="ARBA" id="ARBA00022801"/>
    </source>
</evidence>
<dbReference type="SUPFAM" id="SSF51126">
    <property type="entry name" value="Pectin lyase-like"/>
    <property type="match status" value="1"/>
</dbReference>
<keyword evidence="6 8" id="KW-0326">Glycosidase</keyword>
<evidence type="ECO:0000256" key="2">
    <source>
        <dbReference type="ARBA" id="ARBA00008834"/>
    </source>
</evidence>
<gene>
    <name evidence="10" type="ORF">HYC85_024834</name>
</gene>
<proteinExistence type="inferred from homology"/>
<dbReference type="GO" id="GO:0004650">
    <property type="term" value="F:polygalacturonase activity"/>
    <property type="evidence" value="ECO:0007669"/>
    <property type="project" value="InterPro"/>
</dbReference>
<dbReference type="InterPro" id="IPR012334">
    <property type="entry name" value="Pectin_lyas_fold"/>
</dbReference>
<keyword evidence="4" id="KW-0964">Secreted</keyword>
<comment type="similarity">
    <text evidence="2 8">Belongs to the glycosyl hydrolase 28 family.</text>
</comment>
<evidence type="ECO:0000313" key="10">
    <source>
        <dbReference type="EMBL" id="KAF5937328.1"/>
    </source>
</evidence>
<feature type="signal peptide" evidence="9">
    <location>
        <begin position="1"/>
        <end position="26"/>
    </location>
</feature>
<accession>A0A7J7GD35</accession>
<evidence type="ECO:0000256" key="9">
    <source>
        <dbReference type="SAM" id="SignalP"/>
    </source>
</evidence>
<organism evidence="10 11">
    <name type="scientific">Camellia sinensis</name>
    <name type="common">Tea plant</name>
    <name type="synonym">Thea sinensis</name>
    <dbReference type="NCBI Taxonomy" id="4442"/>
    <lineage>
        <taxon>Eukaryota</taxon>
        <taxon>Viridiplantae</taxon>
        <taxon>Streptophyta</taxon>
        <taxon>Embryophyta</taxon>
        <taxon>Tracheophyta</taxon>
        <taxon>Spermatophyta</taxon>
        <taxon>Magnoliopsida</taxon>
        <taxon>eudicotyledons</taxon>
        <taxon>Gunneridae</taxon>
        <taxon>Pentapetalae</taxon>
        <taxon>asterids</taxon>
        <taxon>Ericales</taxon>
        <taxon>Theaceae</taxon>
        <taxon>Camellia</taxon>
    </lineage>
</organism>